<protein>
    <submittedName>
        <fullName evidence="1">Uncharacterized protein</fullName>
    </submittedName>
</protein>
<sequence length="167" mass="18536">MASLKNISIGAGVLIVLVLFGWVFTAPYLSNQGLGRTPGLIIGGTLSEAPADFTIHNEHEGPMKFKLEGFPSLVNYLSWVATEDGIITATRPDGGYWGERVKAGGNKAWLRLEDSTYKMQAVQITGPQHLVMMEQWAAKSGRTLDESLYNGSEPLREWEVYYWTPEQ</sequence>
<dbReference type="Proteomes" id="UP000320404">
    <property type="component" value="Unassembled WGS sequence"/>
</dbReference>
<reference evidence="1 2" key="1">
    <citation type="submission" date="2019-02" db="EMBL/GenBank/DDBJ databases">
        <title>Prokaryotic population dynamics and viral predation in marine succession experiment using metagenomics: the confinement effect.</title>
        <authorList>
            <person name="Haro-Moreno J.M."/>
            <person name="Rodriguez-Valera F."/>
            <person name="Lopez-Perez M."/>
        </authorList>
    </citation>
    <scope>NUCLEOTIDE SEQUENCE [LARGE SCALE GENOMIC DNA]</scope>
    <source>
        <strain evidence="1">MED-G158</strain>
    </source>
</reference>
<dbReference type="AlphaFoldDB" id="A0A520S0J9"/>
<accession>A0A520S0J9</accession>
<gene>
    <name evidence="1" type="ORF">EVA69_03510</name>
</gene>
<proteinExistence type="predicted"/>
<comment type="caution">
    <text evidence="1">The sequence shown here is derived from an EMBL/GenBank/DDBJ whole genome shotgun (WGS) entry which is preliminary data.</text>
</comment>
<organism evidence="1 2">
    <name type="scientific">OM182 bacterium</name>
    <dbReference type="NCBI Taxonomy" id="2510334"/>
    <lineage>
        <taxon>Bacteria</taxon>
        <taxon>Pseudomonadati</taxon>
        <taxon>Pseudomonadota</taxon>
        <taxon>Gammaproteobacteria</taxon>
        <taxon>OMG group</taxon>
        <taxon>OM182 clade</taxon>
    </lineage>
</organism>
<name>A0A520S0J9_9GAMM</name>
<dbReference type="EMBL" id="SHAH01000041">
    <property type="protein sequence ID" value="RZO75964.1"/>
    <property type="molecule type" value="Genomic_DNA"/>
</dbReference>
<evidence type="ECO:0000313" key="1">
    <source>
        <dbReference type="EMBL" id="RZO75964.1"/>
    </source>
</evidence>
<evidence type="ECO:0000313" key="2">
    <source>
        <dbReference type="Proteomes" id="UP000320404"/>
    </source>
</evidence>